<comment type="similarity">
    <text evidence="1">Belongs to the AB hydrolase superfamily. AB hydrolase 4 family.</text>
</comment>
<dbReference type="EMBL" id="CAXDID020000403">
    <property type="protein sequence ID" value="CAL6087748.1"/>
    <property type="molecule type" value="Genomic_DNA"/>
</dbReference>
<name>A0ABP1LLA9_9EUKA</name>
<feature type="domain" description="Serine aminopeptidase S33" evidence="3">
    <location>
        <begin position="84"/>
        <end position="287"/>
    </location>
</feature>
<feature type="chain" id="PRO_5047166149" description="Serine aminopeptidase S33 domain-containing protein" evidence="2">
    <location>
        <begin position="21"/>
        <end position="324"/>
    </location>
</feature>
<reference evidence="4 5" key="1">
    <citation type="submission" date="2024-07" db="EMBL/GenBank/DDBJ databases">
        <authorList>
            <person name="Akdeniz Z."/>
        </authorList>
    </citation>
    <scope>NUCLEOTIDE SEQUENCE [LARGE SCALE GENOMIC DNA]</scope>
</reference>
<evidence type="ECO:0000259" key="3">
    <source>
        <dbReference type="Pfam" id="PF12146"/>
    </source>
</evidence>
<proteinExistence type="inferred from homology"/>
<dbReference type="SUPFAM" id="SSF53474">
    <property type="entry name" value="alpha/beta-Hydrolases"/>
    <property type="match status" value="1"/>
</dbReference>
<gene>
    <name evidence="4" type="ORF">HINF_LOCUS63794</name>
</gene>
<evidence type="ECO:0000313" key="4">
    <source>
        <dbReference type="EMBL" id="CAL6087748.1"/>
    </source>
</evidence>
<dbReference type="InterPro" id="IPR029058">
    <property type="entry name" value="AB_hydrolase_fold"/>
</dbReference>
<comment type="caution">
    <text evidence="4">The sequence shown here is derived from an EMBL/GenBank/DDBJ whole genome shotgun (WGS) entry which is preliminary data.</text>
</comment>
<sequence length="324" mass="36987">MKLVITIALMAVVCILYVHKQQKIMYYSQNTKIVTAIKKLRYTNKQANKKVDKIQYSRVKLTHQEDEFDYFYYDYISGSDSSKPTVVILPFLGGHSQSNLIRSVVKRFNDQGHNVAVLLQRGSMGTSNHPNQQKFRSVSDYEDLQLLLSTVNREVILIGYSVGAYQMIRFLGKSSNIKVHSAFACYFLWDQSHPFKVGHKADIFGSSIVQHVSSNFIYLQNHGISPEQLQKVIDEKSMVVYDSILSSKLNMSKTQMYQERNDEIKQCLQNIKCECLFVWGKKDVLTPGVPVDYIKGNEKLSYAAVNCGHLDGIANQLIYKVALK</sequence>
<evidence type="ECO:0000256" key="2">
    <source>
        <dbReference type="SAM" id="SignalP"/>
    </source>
</evidence>
<keyword evidence="5" id="KW-1185">Reference proteome</keyword>
<evidence type="ECO:0000313" key="5">
    <source>
        <dbReference type="Proteomes" id="UP001642409"/>
    </source>
</evidence>
<feature type="signal peptide" evidence="2">
    <location>
        <begin position="1"/>
        <end position="20"/>
    </location>
</feature>
<dbReference type="InterPro" id="IPR022742">
    <property type="entry name" value="Hydrolase_4"/>
</dbReference>
<keyword evidence="2" id="KW-0732">Signal</keyword>
<protein>
    <recommendedName>
        <fullName evidence="3">Serine aminopeptidase S33 domain-containing protein</fullName>
    </recommendedName>
</protein>
<dbReference type="PANTHER" id="PTHR10794:SF63">
    <property type="entry name" value="ALPHA_BETA HYDROLASE 1, ISOFORM A"/>
    <property type="match status" value="1"/>
</dbReference>
<dbReference type="Proteomes" id="UP001642409">
    <property type="component" value="Unassembled WGS sequence"/>
</dbReference>
<organism evidence="4 5">
    <name type="scientific">Hexamita inflata</name>
    <dbReference type="NCBI Taxonomy" id="28002"/>
    <lineage>
        <taxon>Eukaryota</taxon>
        <taxon>Metamonada</taxon>
        <taxon>Diplomonadida</taxon>
        <taxon>Hexamitidae</taxon>
        <taxon>Hexamitinae</taxon>
        <taxon>Hexamita</taxon>
    </lineage>
</organism>
<dbReference type="InterPro" id="IPR050960">
    <property type="entry name" value="AB_hydrolase_4_sf"/>
</dbReference>
<dbReference type="Gene3D" id="3.40.50.1820">
    <property type="entry name" value="alpha/beta hydrolase"/>
    <property type="match status" value="1"/>
</dbReference>
<dbReference type="Pfam" id="PF12146">
    <property type="entry name" value="Hydrolase_4"/>
    <property type="match status" value="1"/>
</dbReference>
<evidence type="ECO:0000256" key="1">
    <source>
        <dbReference type="ARBA" id="ARBA00010884"/>
    </source>
</evidence>
<dbReference type="PANTHER" id="PTHR10794">
    <property type="entry name" value="ABHYDROLASE DOMAIN-CONTAINING PROTEIN"/>
    <property type="match status" value="1"/>
</dbReference>
<accession>A0ABP1LLA9</accession>